<keyword evidence="2 5" id="KW-0547">Nucleotide-binding</keyword>
<dbReference type="EMBL" id="JAYXHS010000001">
    <property type="protein sequence ID" value="MEC5384373.1"/>
    <property type="molecule type" value="Genomic_DNA"/>
</dbReference>
<comment type="function">
    <text evidence="5">Catalyzes the phosphorylation of the 3'-hydroxyl group of dephosphocoenzyme A to form coenzyme A.</text>
</comment>
<organism evidence="7 8">
    <name type="scientific">Uliginosibacterium silvisoli</name>
    <dbReference type="NCBI Taxonomy" id="3114758"/>
    <lineage>
        <taxon>Bacteria</taxon>
        <taxon>Pseudomonadati</taxon>
        <taxon>Pseudomonadota</taxon>
        <taxon>Betaproteobacteria</taxon>
        <taxon>Rhodocyclales</taxon>
        <taxon>Zoogloeaceae</taxon>
        <taxon>Uliginosibacterium</taxon>
    </lineage>
</organism>
<keyword evidence="8" id="KW-1185">Reference proteome</keyword>
<dbReference type="PANTHER" id="PTHR10695">
    <property type="entry name" value="DEPHOSPHO-COA KINASE-RELATED"/>
    <property type="match status" value="1"/>
</dbReference>
<evidence type="ECO:0000256" key="2">
    <source>
        <dbReference type="ARBA" id="ARBA00022741"/>
    </source>
</evidence>
<proteinExistence type="inferred from homology"/>
<feature type="binding site" evidence="5">
    <location>
        <begin position="24"/>
        <end position="29"/>
    </location>
    <ligand>
        <name>ATP</name>
        <dbReference type="ChEBI" id="CHEBI:30616"/>
    </ligand>
</feature>
<dbReference type="Pfam" id="PF01121">
    <property type="entry name" value="CoaE"/>
    <property type="match status" value="1"/>
</dbReference>
<dbReference type="NCBIfam" id="TIGR00152">
    <property type="entry name" value="dephospho-CoA kinase"/>
    <property type="match status" value="1"/>
</dbReference>
<dbReference type="PROSITE" id="PS51219">
    <property type="entry name" value="DPCK"/>
    <property type="match status" value="1"/>
</dbReference>
<accession>A0ABU6JZT6</accession>
<keyword evidence="5 7" id="KW-0808">Transferase</keyword>
<evidence type="ECO:0000256" key="1">
    <source>
        <dbReference type="ARBA" id="ARBA00009018"/>
    </source>
</evidence>
<dbReference type="PANTHER" id="PTHR10695:SF46">
    <property type="entry name" value="BIFUNCTIONAL COENZYME A SYNTHASE-RELATED"/>
    <property type="match status" value="1"/>
</dbReference>
<dbReference type="Gene3D" id="3.40.50.300">
    <property type="entry name" value="P-loop containing nucleotide triphosphate hydrolases"/>
    <property type="match status" value="1"/>
</dbReference>
<keyword evidence="4 5" id="KW-0173">Coenzyme A biosynthesis</keyword>
<dbReference type="GO" id="GO:0004140">
    <property type="term" value="F:dephospho-CoA kinase activity"/>
    <property type="evidence" value="ECO:0007669"/>
    <property type="project" value="UniProtKB-EC"/>
</dbReference>
<dbReference type="InterPro" id="IPR027417">
    <property type="entry name" value="P-loop_NTPase"/>
</dbReference>
<evidence type="ECO:0000256" key="3">
    <source>
        <dbReference type="ARBA" id="ARBA00022840"/>
    </source>
</evidence>
<dbReference type="SUPFAM" id="SSF52540">
    <property type="entry name" value="P-loop containing nucleoside triphosphate hydrolases"/>
    <property type="match status" value="1"/>
</dbReference>
<keyword evidence="3 5" id="KW-0067">ATP-binding</keyword>
<comment type="subcellular location">
    <subcellularLocation>
        <location evidence="5">Cytoplasm</location>
    </subcellularLocation>
</comment>
<comment type="caution">
    <text evidence="7">The sequence shown here is derived from an EMBL/GenBank/DDBJ whole genome shotgun (WGS) entry which is preliminary data.</text>
</comment>
<evidence type="ECO:0000256" key="6">
    <source>
        <dbReference type="NCBIfam" id="TIGR00152"/>
    </source>
</evidence>
<evidence type="ECO:0000313" key="7">
    <source>
        <dbReference type="EMBL" id="MEC5384373.1"/>
    </source>
</evidence>
<dbReference type="HAMAP" id="MF_00376">
    <property type="entry name" value="Dephospho_CoA_kinase"/>
    <property type="match status" value="1"/>
</dbReference>
<keyword evidence="5" id="KW-0963">Cytoplasm</keyword>
<sequence>MTTITTGVPVSARALVIGLTGGIGSGKSAAAELFAGQGASIVDADVIAHELTAPGGAAIPALREAFGDASINAAGALDRAAMRTLIFSDPAAKTRLEAILHPLIRSISAERVAAATGPYVVLVVPLLIESGHWAERCDRIVVVDCPEEVQIARVMARSNLSEAQVRAIMATQASRATRCAAAQEIIDNAGDFDSLRAQVDALHQLYKRGFSSFPSYPQ</sequence>
<evidence type="ECO:0000256" key="5">
    <source>
        <dbReference type="HAMAP-Rule" id="MF_00376"/>
    </source>
</evidence>
<comment type="pathway">
    <text evidence="5">Cofactor biosynthesis; coenzyme A biosynthesis; CoA from (R)-pantothenate: step 5/5.</text>
</comment>
<protein>
    <recommendedName>
        <fullName evidence="5 6">Dephospho-CoA kinase</fullName>
        <ecNumber evidence="5 6">2.7.1.24</ecNumber>
    </recommendedName>
    <alternativeName>
        <fullName evidence="5">Dephosphocoenzyme A kinase</fullName>
    </alternativeName>
</protein>
<dbReference type="CDD" id="cd02022">
    <property type="entry name" value="DPCK"/>
    <property type="match status" value="1"/>
</dbReference>
<dbReference type="InterPro" id="IPR001977">
    <property type="entry name" value="Depp_CoAkinase"/>
</dbReference>
<gene>
    <name evidence="5 7" type="primary">coaE</name>
    <name evidence="7" type="ORF">VVD49_01490</name>
</gene>
<dbReference type="EC" id="2.7.1.24" evidence="5 6"/>
<dbReference type="Proteomes" id="UP001331561">
    <property type="component" value="Unassembled WGS sequence"/>
</dbReference>
<evidence type="ECO:0000313" key="8">
    <source>
        <dbReference type="Proteomes" id="UP001331561"/>
    </source>
</evidence>
<name>A0ABU6JZT6_9RHOO</name>
<comment type="similarity">
    <text evidence="1 5">Belongs to the CoaE family.</text>
</comment>
<reference evidence="7 8" key="1">
    <citation type="submission" date="2024-01" db="EMBL/GenBank/DDBJ databases">
        <title>Uliginosibacterium soil sp. nov.</title>
        <authorList>
            <person name="Lv Y."/>
        </authorList>
    </citation>
    <scope>NUCLEOTIDE SEQUENCE [LARGE SCALE GENOMIC DNA]</scope>
    <source>
        <strain evidence="7 8">H3</strain>
    </source>
</reference>
<comment type="catalytic activity">
    <reaction evidence="5">
        <text>3'-dephospho-CoA + ATP = ADP + CoA + H(+)</text>
        <dbReference type="Rhea" id="RHEA:18245"/>
        <dbReference type="ChEBI" id="CHEBI:15378"/>
        <dbReference type="ChEBI" id="CHEBI:30616"/>
        <dbReference type="ChEBI" id="CHEBI:57287"/>
        <dbReference type="ChEBI" id="CHEBI:57328"/>
        <dbReference type="ChEBI" id="CHEBI:456216"/>
        <dbReference type="EC" id="2.7.1.24"/>
    </reaction>
</comment>
<evidence type="ECO:0000256" key="4">
    <source>
        <dbReference type="ARBA" id="ARBA00022993"/>
    </source>
</evidence>
<keyword evidence="5 7" id="KW-0418">Kinase</keyword>
<dbReference type="RefSeq" id="WP_327597353.1">
    <property type="nucleotide sequence ID" value="NZ_JAYXHS010000001.1"/>
</dbReference>